<dbReference type="Proteomes" id="UP000748531">
    <property type="component" value="Unassembled WGS sequence"/>
</dbReference>
<dbReference type="InterPro" id="IPR036770">
    <property type="entry name" value="Ankyrin_rpt-contain_sf"/>
</dbReference>
<evidence type="ECO:0000313" key="2">
    <source>
        <dbReference type="EMBL" id="KAF5395571.1"/>
    </source>
</evidence>
<feature type="region of interest" description="Disordered" evidence="1">
    <location>
        <begin position="19"/>
        <end position="39"/>
    </location>
</feature>
<dbReference type="EMBL" id="LUCH01011574">
    <property type="protein sequence ID" value="KAF5395571.1"/>
    <property type="molecule type" value="Genomic_DNA"/>
</dbReference>
<protein>
    <submittedName>
        <fullName evidence="2">Uncharacterized protein</fullName>
    </submittedName>
</protein>
<keyword evidence="3" id="KW-1185">Reference proteome</keyword>
<dbReference type="Gene3D" id="1.25.40.20">
    <property type="entry name" value="Ankyrin repeat-containing domain"/>
    <property type="match status" value="1"/>
</dbReference>
<accession>A0A8J4WD89</accession>
<evidence type="ECO:0000256" key="1">
    <source>
        <dbReference type="SAM" id="MobiDB-lite"/>
    </source>
</evidence>
<sequence>MSPPDENILHSQMSTATVCGSVSKSSEHQPTSNTETLTTQDQDAMAQFCRSVEKATVEDLWKAHLLVNDAFGLFRDETAGNSPLHMLILATVKLAQANGCSEIHDPESSINESYPPPAWSAAAIGLLYRLVVVGRCSVNAQNWVGNTALHLACLRPKAGVLVCHLIRLGE</sequence>
<organism evidence="2 3">
    <name type="scientific">Paragonimus heterotremus</name>
    <dbReference type="NCBI Taxonomy" id="100268"/>
    <lineage>
        <taxon>Eukaryota</taxon>
        <taxon>Metazoa</taxon>
        <taxon>Spiralia</taxon>
        <taxon>Lophotrochozoa</taxon>
        <taxon>Platyhelminthes</taxon>
        <taxon>Trematoda</taxon>
        <taxon>Digenea</taxon>
        <taxon>Plagiorchiida</taxon>
        <taxon>Troglotremata</taxon>
        <taxon>Troglotrematidae</taxon>
        <taxon>Paragonimus</taxon>
    </lineage>
</organism>
<name>A0A8J4WD89_9TREM</name>
<dbReference type="AlphaFoldDB" id="A0A8J4WD89"/>
<proteinExistence type="predicted"/>
<gene>
    <name evidence="2" type="ORF">PHET_11750</name>
</gene>
<evidence type="ECO:0000313" key="3">
    <source>
        <dbReference type="Proteomes" id="UP000748531"/>
    </source>
</evidence>
<comment type="caution">
    <text evidence="2">The sequence shown here is derived from an EMBL/GenBank/DDBJ whole genome shotgun (WGS) entry which is preliminary data.</text>
</comment>
<reference evidence="2" key="1">
    <citation type="submission" date="2019-05" db="EMBL/GenBank/DDBJ databases">
        <title>Annotation for the trematode Paragonimus heterotremus.</title>
        <authorList>
            <person name="Choi Y.-J."/>
        </authorList>
    </citation>
    <scope>NUCLEOTIDE SEQUENCE</scope>
    <source>
        <strain evidence="2">LC</strain>
    </source>
</reference>
<dbReference type="OrthoDB" id="10313935at2759"/>